<dbReference type="OrthoDB" id="4347at2759"/>
<dbReference type="EMBL" id="CAEFZW010000002">
    <property type="protein sequence ID" value="CAB4253236.1"/>
    <property type="molecule type" value="Genomic_DNA"/>
</dbReference>
<evidence type="ECO:0000313" key="1">
    <source>
        <dbReference type="EMBL" id="CAB4253236.1"/>
    </source>
</evidence>
<reference evidence="1 2" key="1">
    <citation type="submission" date="2020-05" db="EMBL/GenBank/DDBJ databases">
        <authorList>
            <person name="Casaregola S."/>
            <person name="Devillers H."/>
            <person name="Grondin C."/>
        </authorList>
    </citation>
    <scope>NUCLEOTIDE SEQUENCE [LARGE SCALE GENOMIC DNA]</scope>
    <source>
        <strain evidence="1 2">CLIB 1767</strain>
    </source>
</reference>
<comment type="caution">
    <text evidence="1">The sequence shown here is derived from an EMBL/GenBank/DDBJ whole genome shotgun (WGS) entry which is preliminary data.</text>
</comment>
<sequence length="302" mass="35095">MPTNISTKTKLIIVPCHSVWNFTEQNKTSSNYHLGETTDQWSLAPFQYEGNDHISFIKHCLRAIVELTNDIENNILIFSGSQTKPELGPISEAQSYYFLTYKIIQHWRNTNDIPDNFDSEMIDYLESISSYIDSNGGNISTIFNAYNVSTEEFSLDSFDNLLFSIARFQEIFFSYPKDITIVGFGFKEERFVKYHAKAIDFPQTKINYISIGPEPTSYTKEQLTEYFSNITKAENKNALNHFAKDWYGTCEPLREKKENRNPFSRTPRYETLSLLLLNGEITDCESHFNLYIQGKMPWSVRN</sequence>
<dbReference type="GeneID" id="64856392"/>
<name>A0A8H2VDC5_9SACH</name>
<dbReference type="AlphaFoldDB" id="A0A8H2VDC5"/>
<evidence type="ECO:0000313" key="2">
    <source>
        <dbReference type="Proteomes" id="UP000644660"/>
    </source>
</evidence>
<dbReference type="PANTHER" id="PTHR28110">
    <property type="entry name" value="TRANSMEMBRANE PROTEIN"/>
    <property type="match status" value="1"/>
</dbReference>
<dbReference type="Proteomes" id="UP000644660">
    <property type="component" value="Unassembled WGS sequence"/>
</dbReference>
<dbReference type="GO" id="GO:0005737">
    <property type="term" value="C:cytoplasm"/>
    <property type="evidence" value="ECO:0007669"/>
    <property type="project" value="TreeGrafter"/>
</dbReference>
<accession>A0A8H2VDC5</accession>
<proteinExistence type="predicted"/>
<dbReference type="PANTHER" id="PTHR28110:SF1">
    <property type="entry name" value="TRANSMEMBRANE PROTEIN"/>
    <property type="match status" value="1"/>
</dbReference>
<gene>
    <name evidence="1" type="ORF">KABA2_02S14806</name>
</gene>
<organism evidence="1 2">
    <name type="scientific">Maudiozyma barnettii</name>
    <dbReference type="NCBI Taxonomy" id="61262"/>
    <lineage>
        <taxon>Eukaryota</taxon>
        <taxon>Fungi</taxon>
        <taxon>Dikarya</taxon>
        <taxon>Ascomycota</taxon>
        <taxon>Saccharomycotina</taxon>
        <taxon>Saccharomycetes</taxon>
        <taxon>Saccharomycetales</taxon>
        <taxon>Saccharomycetaceae</taxon>
        <taxon>Maudiozyma</taxon>
    </lineage>
</organism>
<protein>
    <submittedName>
        <fullName evidence="1">Uncharacterized protein</fullName>
    </submittedName>
</protein>
<keyword evidence="2" id="KW-1185">Reference proteome</keyword>
<dbReference type="InterPro" id="IPR055323">
    <property type="entry name" value="C57A10.07/YOR238W"/>
</dbReference>
<dbReference type="RefSeq" id="XP_041405274.1">
    <property type="nucleotide sequence ID" value="XM_041549340.1"/>
</dbReference>